<feature type="transmembrane region" description="Helical" evidence="1">
    <location>
        <begin position="413"/>
        <end position="436"/>
    </location>
</feature>
<comment type="caution">
    <text evidence="2">The sequence shown here is derived from an EMBL/GenBank/DDBJ whole genome shotgun (WGS) entry which is preliminary data.</text>
</comment>
<dbReference type="Proteomes" id="UP001597427">
    <property type="component" value="Unassembled WGS sequence"/>
</dbReference>
<reference evidence="3" key="1">
    <citation type="journal article" date="2019" name="Int. J. Syst. Evol. Microbiol.">
        <title>The Global Catalogue of Microorganisms (GCM) 10K type strain sequencing project: providing services to taxonomists for standard genome sequencing and annotation.</title>
        <authorList>
            <consortium name="The Broad Institute Genomics Platform"/>
            <consortium name="The Broad Institute Genome Sequencing Center for Infectious Disease"/>
            <person name="Wu L."/>
            <person name="Ma J."/>
        </authorList>
    </citation>
    <scope>NUCLEOTIDE SEQUENCE [LARGE SCALE GENOMIC DNA]</scope>
    <source>
        <strain evidence="3">TISTR 932</strain>
    </source>
</reference>
<feature type="transmembrane region" description="Helical" evidence="1">
    <location>
        <begin position="199"/>
        <end position="219"/>
    </location>
</feature>
<dbReference type="EMBL" id="JBHUMO010000044">
    <property type="protein sequence ID" value="MFD2729267.1"/>
    <property type="molecule type" value="Genomic_DNA"/>
</dbReference>
<evidence type="ECO:0000313" key="3">
    <source>
        <dbReference type="Proteomes" id="UP001597427"/>
    </source>
</evidence>
<proteinExistence type="predicted"/>
<feature type="transmembrane region" description="Helical" evidence="1">
    <location>
        <begin position="69"/>
        <end position="89"/>
    </location>
</feature>
<feature type="transmembrane region" description="Helical" evidence="1">
    <location>
        <begin position="382"/>
        <end position="401"/>
    </location>
</feature>
<evidence type="ECO:0000256" key="1">
    <source>
        <dbReference type="SAM" id="Phobius"/>
    </source>
</evidence>
<feature type="transmembrane region" description="Helical" evidence="1">
    <location>
        <begin position="231"/>
        <end position="251"/>
    </location>
</feature>
<protein>
    <submittedName>
        <fullName evidence="2">YfhO family protein</fullName>
    </submittedName>
</protein>
<feature type="transmembrane region" description="Helical" evidence="1">
    <location>
        <begin position="352"/>
        <end position="370"/>
    </location>
</feature>
<dbReference type="RefSeq" id="WP_379981457.1">
    <property type="nucleotide sequence ID" value="NZ_JBHUMO010000044.1"/>
</dbReference>
<sequence length="876" mass="99405">MSTFRHYLHNHRFFLWASFLLPALLLAGIYLSIGIYPGSTRSILASDAFAQFSNFHASFQNMLLGKQSYFYTWNASLGLNYLSLVSYYLGGLFTPLVLFFPNHYMPDALYALTLIKIGTAGLSFWLFANHTFKLSRWNQLTLSSCYALMSFAIAHSEIIMWLDTFTFLPLIIWGIHRLIQQQRPGLLFTSYTLLFISNFYMGFMVALFSGLYYLVLLFSQWKEVKQSLLRYLFTAALAVGTAMITLLPTYLDLKTNGEELTKITSLKTEATGVFDFFIKNMVGVYDTTKYGSIPFIYIGLLPLTLFLFYFLVRTIPWQKKLGFALLAGLLITSFYFQPLNLLWQGMHAPNMFLFRYSFLLSFLVILLAGYGWEALTYKRIPIYLAGNLFLLICFTITYFTLNKHDYSYLHLHSFVLTLVFIGLYTICTVNLSFHLLSFKQFSLLLLLCSFVEVGLNTNGMIHGILDDWNYASRSLYTDPYPSIKALVDQTKETNQTFYRLENLDGVSPNDSINYGYSGVSLFSSIRNRHSSSYLNQLGFRSSGTNLNIRYNNNTLLMDAFTGMKYNIASTPISKYGFEQKATEGNYSLYENKHALSLGYLAPTDDQAVTTYDNDNLLNQTTLMNYLSGLNLDYYSLIPIRVINTTNTTIEPQGNQITYKEIASNLAKDVTWDVTVPANTQAYLSLYPTNYNDLQSSTVTIRVNGTERKTQMNINGQYYDLGYYPTETTITFAASFYGTDQVSFQTPKVVALDTLAYQQAVNAIQKQQVEMKTTNRGASTTITTTKEQSLITTIPYDKGWSATIDGEKAAISSFQDAFVKVTIPKGTHTVVFSYLPAGFLVGLSSSLISLTLFVSYQWINQKKKEKNTSILSSVLLT</sequence>
<keyword evidence="1" id="KW-0812">Transmembrane</keyword>
<dbReference type="Pfam" id="PF09586">
    <property type="entry name" value="YfhO"/>
    <property type="match status" value="1"/>
</dbReference>
<feature type="transmembrane region" description="Helical" evidence="1">
    <location>
        <begin position="323"/>
        <end position="346"/>
    </location>
</feature>
<evidence type="ECO:0000313" key="2">
    <source>
        <dbReference type="EMBL" id="MFD2729267.1"/>
    </source>
</evidence>
<feature type="transmembrane region" description="Helical" evidence="1">
    <location>
        <begin position="833"/>
        <end position="855"/>
    </location>
</feature>
<keyword evidence="1" id="KW-0472">Membrane</keyword>
<organism evidence="2 3">
    <name type="scientific">Enterococcus camelliae</name>
    <dbReference type="NCBI Taxonomy" id="453959"/>
    <lineage>
        <taxon>Bacteria</taxon>
        <taxon>Bacillati</taxon>
        <taxon>Bacillota</taxon>
        <taxon>Bacilli</taxon>
        <taxon>Lactobacillales</taxon>
        <taxon>Enterococcaceae</taxon>
        <taxon>Enterococcus</taxon>
    </lineage>
</organism>
<gene>
    <name evidence="2" type="ORF">ACFSR0_07500</name>
</gene>
<dbReference type="PANTHER" id="PTHR38454">
    <property type="entry name" value="INTEGRAL MEMBRANE PROTEIN-RELATED"/>
    <property type="match status" value="1"/>
</dbReference>
<name>A0ABW5TJ95_9ENTE</name>
<dbReference type="InterPro" id="IPR018580">
    <property type="entry name" value="Uncharacterised_YfhO"/>
</dbReference>
<keyword evidence="3" id="KW-1185">Reference proteome</keyword>
<feature type="transmembrane region" description="Helical" evidence="1">
    <location>
        <begin position="290"/>
        <end position="311"/>
    </location>
</feature>
<feature type="transmembrane region" description="Helical" evidence="1">
    <location>
        <begin position="443"/>
        <end position="465"/>
    </location>
</feature>
<feature type="transmembrane region" description="Helical" evidence="1">
    <location>
        <begin position="109"/>
        <end position="128"/>
    </location>
</feature>
<feature type="transmembrane region" description="Helical" evidence="1">
    <location>
        <begin position="13"/>
        <end position="36"/>
    </location>
</feature>
<accession>A0ABW5TJ95</accession>
<keyword evidence="1" id="KW-1133">Transmembrane helix</keyword>
<dbReference type="PANTHER" id="PTHR38454:SF1">
    <property type="entry name" value="INTEGRAL MEMBRANE PROTEIN"/>
    <property type="match status" value="1"/>
</dbReference>